<dbReference type="AlphaFoldDB" id="A0A150M2D0"/>
<name>A0A150M2D0_9BACI</name>
<proteinExistence type="predicted"/>
<reference evidence="1 2" key="1">
    <citation type="submission" date="2016-01" db="EMBL/GenBank/DDBJ databases">
        <title>Draft Genome Sequences of Seven Thermophilic Sporeformers Isolated from Foods.</title>
        <authorList>
            <person name="Berendsen E.M."/>
            <person name="Wells-Bennik M.H."/>
            <person name="Krawcyk A.O."/>
            <person name="De Jong A."/>
            <person name="Holsappel S."/>
            <person name="Eijlander R.T."/>
            <person name="Kuipers O.P."/>
        </authorList>
    </citation>
    <scope>NUCLEOTIDE SEQUENCE [LARGE SCALE GENOMIC DNA]</scope>
    <source>
        <strain evidence="1 2">B4135</strain>
    </source>
</reference>
<accession>A0A150M2D0</accession>
<evidence type="ECO:0000313" key="1">
    <source>
        <dbReference type="EMBL" id="KYD18576.1"/>
    </source>
</evidence>
<protein>
    <submittedName>
        <fullName evidence="1">Uncharacterized protein</fullName>
    </submittedName>
</protein>
<gene>
    <name evidence="1" type="ORF">B4135_2345</name>
</gene>
<evidence type="ECO:0000313" key="2">
    <source>
        <dbReference type="Proteomes" id="UP000075683"/>
    </source>
</evidence>
<dbReference type="Proteomes" id="UP000075683">
    <property type="component" value="Unassembled WGS sequence"/>
</dbReference>
<dbReference type="EMBL" id="LQYT01000050">
    <property type="protein sequence ID" value="KYD18576.1"/>
    <property type="molecule type" value="Genomic_DNA"/>
</dbReference>
<dbReference type="STRING" id="301148.B4135_2345"/>
<comment type="caution">
    <text evidence="1">The sequence shown here is derived from an EMBL/GenBank/DDBJ whole genome shotgun (WGS) entry which is preliminary data.</text>
</comment>
<sequence length="37" mass="4178">MSGYFPENIFSCDKCRQRALPDPEIGRVSSGRKGDFL</sequence>
<organism evidence="1 2">
    <name type="scientific">Caldibacillus debilis</name>
    <dbReference type="NCBI Taxonomy" id="301148"/>
    <lineage>
        <taxon>Bacteria</taxon>
        <taxon>Bacillati</taxon>
        <taxon>Bacillota</taxon>
        <taxon>Bacilli</taxon>
        <taxon>Bacillales</taxon>
        <taxon>Bacillaceae</taxon>
        <taxon>Caldibacillus</taxon>
    </lineage>
</organism>